<reference evidence="2" key="2">
    <citation type="submission" date="2022-03" db="EMBL/GenBank/DDBJ databases">
        <title>Genome Encyclopedia of Bacteria and Archaea VI: Functional Genomics of Type Strains.</title>
        <authorList>
            <person name="Whitman W."/>
        </authorList>
    </citation>
    <scope>NUCLEOTIDE SEQUENCE</scope>
    <source>
        <strain evidence="2">HSC-15S17</strain>
    </source>
</reference>
<reference evidence="1" key="1">
    <citation type="submission" date="2021-07" db="EMBL/GenBank/DDBJ databases">
        <title>Characterization of violacein-producing bacteria and related species.</title>
        <authorList>
            <person name="Wilson H.S."/>
            <person name="De Leon M.E."/>
        </authorList>
    </citation>
    <scope>NUCLEOTIDE SEQUENCE</scope>
    <source>
        <strain evidence="1">HSC-15S17</strain>
    </source>
</reference>
<name>A0AA41HI53_9BURK</name>
<dbReference type="EMBL" id="JALJZU010000005">
    <property type="protein sequence ID" value="MCP2009158.1"/>
    <property type="molecule type" value="Genomic_DNA"/>
</dbReference>
<gene>
    <name evidence="1" type="ORF">KVP70_29095</name>
    <name evidence="2" type="ORF">L1274_002871</name>
</gene>
<dbReference type="Proteomes" id="UP001162889">
    <property type="component" value="Unassembled WGS sequence"/>
</dbReference>
<sequence>MSLLIVDYESDSYYALIMENALVEQTLALAREAGVKILRFEDFALTQSEE</sequence>
<evidence type="ECO:0000313" key="2">
    <source>
        <dbReference type="EMBL" id="MCP2009158.1"/>
    </source>
</evidence>
<dbReference type="RefSeq" id="WP_217945876.1">
    <property type="nucleotide sequence ID" value="NZ_JALJZU010000005.1"/>
</dbReference>
<accession>A0AA41HI53</accession>
<dbReference type="EMBL" id="JAHTGR010000023">
    <property type="protein sequence ID" value="MBV6324979.1"/>
    <property type="molecule type" value="Genomic_DNA"/>
</dbReference>
<keyword evidence="4" id="KW-1185">Reference proteome</keyword>
<organism evidence="1 3">
    <name type="scientific">Duganella violaceipulchra</name>
    <dbReference type="NCBI Taxonomy" id="2849652"/>
    <lineage>
        <taxon>Bacteria</taxon>
        <taxon>Pseudomonadati</taxon>
        <taxon>Pseudomonadota</taxon>
        <taxon>Betaproteobacteria</taxon>
        <taxon>Burkholderiales</taxon>
        <taxon>Oxalobacteraceae</taxon>
        <taxon>Telluria group</taxon>
        <taxon>Duganella</taxon>
    </lineage>
</organism>
<dbReference type="AlphaFoldDB" id="A0AA41HI53"/>
<proteinExistence type="predicted"/>
<protein>
    <submittedName>
        <fullName evidence="1">Uncharacterized protein</fullName>
    </submittedName>
</protein>
<dbReference type="Proteomes" id="UP001155901">
    <property type="component" value="Unassembled WGS sequence"/>
</dbReference>
<evidence type="ECO:0000313" key="4">
    <source>
        <dbReference type="Proteomes" id="UP001162889"/>
    </source>
</evidence>
<comment type="caution">
    <text evidence="1">The sequence shown here is derived from an EMBL/GenBank/DDBJ whole genome shotgun (WGS) entry which is preliminary data.</text>
</comment>
<evidence type="ECO:0000313" key="1">
    <source>
        <dbReference type="EMBL" id="MBV6324979.1"/>
    </source>
</evidence>
<evidence type="ECO:0000313" key="3">
    <source>
        <dbReference type="Proteomes" id="UP001155901"/>
    </source>
</evidence>